<dbReference type="InterPro" id="IPR026337">
    <property type="entry name" value="AKG_HExxH"/>
</dbReference>
<gene>
    <name evidence="1" type="ORF">J0695_15415</name>
</gene>
<dbReference type="Proteomes" id="UP000664167">
    <property type="component" value="Unassembled WGS sequence"/>
</dbReference>
<proteinExistence type="predicted"/>
<sequence>MSTSDDDLVSVERELAAHPEFSDAVPITLKATEFYRFAVDLLCERSATVEKLAAALRDPQGEIPAAVVEDPLVRVTLDEAVSRLEQGFLDESAWTEVVTMLRLVADVLERRGTAVPPTGAEVSEGRTVRITPGREAWLYAMKDRNSASPLGQTFLNTFERDFLRGVPGQLLEPTAQTQHQLDEGFAALSALLPELGPSVAAHYIGVGVVDVRTEGETFLAGNVGRIPGVVFFSGNRISRPWRLAETALHEGLHLKLFDIQRSSSIFTEPETLPDGPKIKVPWLKWASMVAPNEWALDRALGAYHVYAHLVLFHEALKTRLTPELLQRFGAPETDDVPSLHRFGAERAHFLGEEILNRGATALTDHGREFVTWLLHAVKESARA</sequence>
<keyword evidence="2" id="KW-1185">Reference proteome</keyword>
<evidence type="ECO:0008006" key="3">
    <source>
        <dbReference type="Google" id="ProtNLM"/>
    </source>
</evidence>
<evidence type="ECO:0000313" key="2">
    <source>
        <dbReference type="Proteomes" id="UP000664167"/>
    </source>
</evidence>
<comment type="caution">
    <text evidence="1">The sequence shown here is derived from an EMBL/GenBank/DDBJ whole genome shotgun (WGS) entry which is preliminary data.</text>
</comment>
<evidence type="ECO:0000313" key="1">
    <source>
        <dbReference type="EMBL" id="MBO0513178.1"/>
    </source>
</evidence>
<dbReference type="RefSeq" id="WP_206962604.1">
    <property type="nucleotide sequence ID" value="NZ_BAAAJJ010000010.1"/>
</dbReference>
<reference evidence="1" key="1">
    <citation type="submission" date="2021-03" db="EMBL/GenBank/DDBJ databases">
        <title>Streptomyces poriferae sp. nov., a novel marine sponge-derived Actinobacteria species with anti-MRSA activity.</title>
        <authorList>
            <person name="Sandoval-Powers M."/>
            <person name="Kralova S."/>
            <person name="Nguyen G.-S."/>
            <person name="Fawwal D."/>
            <person name="Degnes K."/>
            <person name="Klinkenberg G."/>
            <person name="Sletta H."/>
            <person name="Wentzel A."/>
            <person name="Liles M.R."/>
        </authorList>
    </citation>
    <scope>NUCLEOTIDE SEQUENCE</scope>
    <source>
        <strain evidence="1">DSM 41794</strain>
    </source>
</reference>
<dbReference type="AlphaFoldDB" id="A0A939F761"/>
<protein>
    <recommendedName>
        <fullName evidence="3">HEXXH motif-containing protein</fullName>
    </recommendedName>
</protein>
<dbReference type="NCBIfam" id="TIGR04267">
    <property type="entry name" value="mod_HExxH"/>
    <property type="match status" value="1"/>
</dbReference>
<accession>A0A939F761</accession>
<organism evidence="1 2">
    <name type="scientific">Streptomyces beijiangensis</name>
    <dbReference type="NCBI Taxonomy" id="163361"/>
    <lineage>
        <taxon>Bacteria</taxon>
        <taxon>Bacillati</taxon>
        <taxon>Actinomycetota</taxon>
        <taxon>Actinomycetes</taxon>
        <taxon>Kitasatosporales</taxon>
        <taxon>Streptomycetaceae</taxon>
        <taxon>Streptomyces</taxon>
    </lineage>
</organism>
<dbReference type="EMBL" id="JAFLRJ010000140">
    <property type="protein sequence ID" value="MBO0513178.1"/>
    <property type="molecule type" value="Genomic_DNA"/>
</dbReference>
<name>A0A939F761_9ACTN</name>